<gene>
    <name evidence="2" type="ORF">ORJ04_21650</name>
</gene>
<dbReference type="EMBL" id="JAPJDZ010000197">
    <property type="protein sequence ID" value="MDP5138556.1"/>
    <property type="molecule type" value="Genomic_DNA"/>
</dbReference>
<evidence type="ECO:0000313" key="3">
    <source>
        <dbReference type="Proteomes" id="UP001231109"/>
    </source>
</evidence>
<evidence type="ECO:0000313" key="2">
    <source>
        <dbReference type="EMBL" id="MDP5138556.1"/>
    </source>
</evidence>
<evidence type="ECO:0008006" key="4">
    <source>
        <dbReference type="Google" id="ProtNLM"/>
    </source>
</evidence>
<feature type="transmembrane region" description="Helical" evidence="1">
    <location>
        <begin position="136"/>
        <end position="160"/>
    </location>
</feature>
<evidence type="ECO:0000256" key="1">
    <source>
        <dbReference type="SAM" id="Phobius"/>
    </source>
</evidence>
<proteinExistence type="predicted"/>
<reference evidence="2 3" key="1">
    <citation type="submission" date="2022-11" db="EMBL/GenBank/DDBJ databases">
        <title>Viruses from the air-sea interface of a natural surface slick.</title>
        <authorList>
            <person name="Rahlff J."/>
            <person name="Holmfeldt K."/>
        </authorList>
    </citation>
    <scope>NUCLEOTIDE SEQUENCE [LARGE SCALE GENOMIC DNA]</scope>
    <source>
        <strain evidence="2 3">SMS4</strain>
    </source>
</reference>
<feature type="transmembrane region" description="Helical" evidence="1">
    <location>
        <begin position="172"/>
        <end position="192"/>
    </location>
</feature>
<comment type="caution">
    <text evidence="2">The sequence shown here is derived from an EMBL/GenBank/DDBJ whole genome shotgun (WGS) entry which is preliminary data.</text>
</comment>
<keyword evidence="1" id="KW-1133">Transmembrane helix</keyword>
<sequence length="230" mass="26311">MDSVAKQEMSNIDKDTGFKFFFKNFHLLFFKPSLFFKDLDLLNVPLLVYISLWLIGISNAVDRIDQKLIKTDLGTVTSSNQLLLDGISGGWIVFFLMVAGIGVFGAFFVWFIGGWFYNLRLFWSGAGDFDKVNGRLIYVFSNLVVAIPHIIVLLVSATYYQDYASAFNAEEYWSSLIIIFPFWAIYVSYKAILANFTVIKWKAIIWFVILPVLLYMLAFGVVVWAYSNLA</sequence>
<keyword evidence="1" id="KW-0472">Membrane</keyword>
<keyword evidence="3" id="KW-1185">Reference proteome</keyword>
<keyword evidence="1" id="KW-0812">Transmembrane</keyword>
<feature type="transmembrane region" description="Helical" evidence="1">
    <location>
        <begin position="204"/>
        <end position="226"/>
    </location>
</feature>
<dbReference type="RefSeq" id="WP_305977673.1">
    <property type="nucleotide sequence ID" value="NZ_JAPJDZ010000197.1"/>
</dbReference>
<feature type="transmembrane region" description="Helical" evidence="1">
    <location>
        <begin position="41"/>
        <end position="61"/>
    </location>
</feature>
<protein>
    <recommendedName>
        <fullName evidence="4">Yip1 domain-containing protein</fullName>
    </recommendedName>
</protein>
<accession>A0ABT9I6G2</accession>
<organism evidence="2 3">
    <name type="scientific">Rheinheimera baltica</name>
    <dbReference type="NCBI Taxonomy" id="67576"/>
    <lineage>
        <taxon>Bacteria</taxon>
        <taxon>Pseudomonadati</taxon>
        <taxon>Pseudomonadota</taxon>
        <taxon>Gammaproteobacteria</taxon>
        <taxon>Chromatiales</taxon>
        <taxon>Chromatiaceae</taxon>
        <taxon>Rheinheimera</taxon>
    </lineage>
</organism>
<feature type="transmembrane region" description="Helical" evidence="1">
    <location>
        <begin position="91"/>
        <end position="116"/>
    </location>
</feature>
<dbReference type="Proteomes" id="UP001231109">
    <property type="component" value="Unassembled WGS sequence"/>
</dbReference>
<name>A0ABT9I6G2_9GAMM</name>